<dbReference type="FunFam" id="1.20.1310.20:FF:000012">
    <property type="entry name" value="Erythrocyte membrane protein 1, PfEMP1"/>
    <property type="match status" value="1"/>
</dbReference>
<feature type="domain" description="Duffy-antigen binding" evidence="5">
    <location>
        <begin position="2677"/>
        <end position="2883"/>
    </location>
</feature>
<dbReference type="Gene3D" id="1.10.1900.40">
    <property type="entry name" value="Acidic terminal segments, variant surface antigen of PfEMP1"/>
    <property type="match status" value="2"/>
</dbReference>
<feature type="compositionally biased region" description="Polar residues" evidence="2">
    <location>
        <begin position="3356"/>
        <end position="3368"/>
    </location>
</feature>
<feature type="domain" description="Duffy-antigen binding" evidence="5">
    <location>
        <begin position="1728"/>
        <end position="1885"/>
    </location>
</feature>
<dbReference type="InterPro" id="IPR041480">
    <property type="entry name" value="CIDR1_gamma"/>
</dbReference>
<evidence type="ECO:0000256" key="1">
    <source>
        <dbReference type="SAM" id="Coils"/>
    </source>
</evidence>
<dbReference type="FunFam" id="1.20.58.830:FF:000021">
    <property type="entry name" value="Erythrocyte membrane protein 1, PfEMP1"/>
    <property type="match status" value="2"/>
</dbReference>
<evidence type="ECO:0000256" key="2">
    <source>
        <dbReference type="SAM" id="MobiDB-lite"/>
    </source>
</evidence>
<feature type="domain" description="PfEMP1 CIDRalpha1" evidence="9">
    <location>
        <begin position="501"/>
        <end position="553"/>
    </location>
</feature>
<gene>
    <name evidence="11" type="ORF">PFBG_00009</name>
</gene>
<feature type="domain" description="Duffy-binding-like" evidence="10">
    <location>
        <begin position="2950"/>
        <end position="3103"/>
    </location>
</feature>
<feature type="region of interest" description="Disordered" evidence="2">
    <location>
        <begin position="2747"/>
        <end position="2777"/>
    </location>
</feature>
<keyword evidence="3" id="KW-0472">Membrane</keyword>
<feature type="compositionally biased region" description="Polar residues" evidence="2">
    <location>
        <begin position="2829"/>
        <end position="2839"/>
    </location>
</feature>
<feature type="compositionally biased region" description="Polar residues" evidence="2">
    <location>
        <begin position="2636"/>
        <end position="2647"/>
    </location>
</feature>
<feature type="domain" description="Duffy-binding-like" evidence="4">
    <location>
        <begin position="571"/>
        <end position="714"/>
    </location>
</feature>
<evidence type="ECO:0000259" key="5">
    <source>
        <dbReference type="Pfam" id="PF05424"/>
    </source>
</evidence>
<feature type="compositionally biased region" description="Acidic residues" evidence="2">
    <location>
        <begin position="2558"/>
        <end position="2576"/>
    </location>
</feature>
<dbReference type="InterPro" id="IPR004258">
    <property type="entry name" value="DBL"/>
</dbReference>
<dbReference type="GO" id="GO:0046789">
    <property type="term" value="F:host cell surface receptor binding"/>
    <property type="evidence" value="ECO:0007669"/>
    <property type="project" value="InterPro"/>
</dbReference>
<feature type="compositionally biased region" description="Low complexity" evidence="2">
    <location>
        <begin position="2753"/>
        <end position="2763"/>
    </location>
</feature>
<proteinExistence type="predicted"/>
<evidence type="ECO:0000259" key="4">
    <source>
        <dbReference type="Pfam" id="PF03011"/>
    </source>
</evidence>
<feature type="domain" description="Duffy-antigen binding" evidence="5">
    <location>
        <begin position="124"/>
        <end position="300"/>
    </location>
</feature>
<feature type="domain" description="Plasmodium falciparum erythrocyte membrane protein 1 acidic terminal segment" evidence="6">
    <location>
        <begin position="3505"/>
        <end position="3918"/>
    </location>
</feature>
<name>W7FVB8_PLAF8</name>
<dbReference type="Pfam" id="PF21807">
    <property type="entry name" value="PfEMP1_CIDRalpha1_dom"/>
    <property type="match status" value="1"/>
</dbReference>
<feature type="domain" description="Duffy-binding-like" evidence="10">
    <location>
        <begin position="2379"/>
        <end position="2474"/>
    </location>
</feature>
<feature type="domain" description="Cysteine-rich interdomain region 1 gamma" evidence="8">
    <location>
        <begin position="3148"/>
        <end position="3198"/>
    </location>
</feature>
<organism evidence="11 12">
    <name type="scientific">Plasmodium falciparum (isolate 7G8)</name>
    <dbReference type="NCBI Taxonomy" id="57266"/>
    <lineage>
        <taxon>Eukaryota</taxon>
        <taxon>Sar</taxon>
        <taxon>Alveolata</taxon>
        <taxon>Apicomplexa</taxon>
        <taxon>Aconoidasida</taxon>
        <taxon>Haemosporida</taxon>
        <taxon>Plasmodiidae</taxon>
        <taxon>Plasmodium</taxon>
        <taxon>Plasmodium (Laverania)</taxon>
    </lineage>
</organism>
<feature type="domain" description="Duffy-antigen binding" evidence="5">
    <location>
        <begin position="1337"/>
        <end position="1515"/>
    </location>
</feature>
<feature type="region of interest" description="Disordered" evidence="2">
    <location>
        <begin position="2025"/>
        <end position="2137"/>
    </location>
</feature>
<keyword evidence="1" id="KW-0175">Coiled coil</keyword>
<dbReference type="InterPro" id="IPR042202">
    <property type="entry name" value="Duffy-ag-bd_sf"/>
</dbReference>
<feature type="compositionally biased region" description="Basic and acidic residues" evidence="2">
    <location>
        <begin position="2082"/>
        <end position="2097"/>
    </location>
</feature>
<dbReference type="FunFam" id="1.20.58.830:FF:000005">
    <property type="entry name" value="Erythrocyte membrane protein 1, PfEMP1"/>
    <property type="match status" value="1"/>
</dbReference>
<evidence type="ECO:0000259" key="7">
    <source>
        <dbReference type="Pfam" id="PF15447"/>
    </source>
</evidence>
<reference evidence="11 12" key="2">
    <citation type="submission" date="2013-02" db="EMBL/GenBank/DDBJ databases">
        <title>The Genome Sequence of Plasmodium falciparum 7G8.</title>
        <authorList>
            <consortium name="The Broad Institute Genome Sequencing Platform"/>
            <consortium name="The Broad Institute Genome Sequencing Center for Infectious Disease"/>
            <person name="Neafsey D."/>
            <person name="Cheeseman I."/>
            <person name="Volkman S."/>
            <person name="Adams J."/>
            <person name="Walker B."/>
            <person name="Young S.K."/>
            <person name="Zeng Q."/>
            <person name="Gargeya S."/>
            <person name="Fitzgerald M."/>
            <person name="Haas B."/>
            <person name="Abouelleil A."/>
            <person name="Alvarado L."/>
            <person name="Arachchi H.M."/>
            <person name="Berlin A.M."/>
            <person name="Chapman S.B."/>
            <person name="Dewar J."/>
            <person name="Goldberg J."/>
            <person name="Griggs A."/>
            <person name="Gujja S."/>
            <person name="Hansen M."/>
            <person name="Howarth C."/>
            <person name="Imamovic A."/>
            <person name="Larimer J."/>
            <person name="McCowan C."/>
            <person name="Murphy C."/>
            <person name="Neiman D."/>
            <person name="Pearson M."/>
            <person name="Priest M."/>
            <person name="Roberts A."/>
            <person name="Saif S."/>
            <person name="Shea T."/>
            <person name="Sisk P."/>
            <person name="Sykes S."/>
            <person name="Wortman J."/>
            <person name="Nusbaum C."/>
            <person name="Birren B."/>
        </authorList>
    </citation>
    <scope>NUCLEOTIDE SEQUENCE [LARGE SCALE GENOMIC DNA]</scope>
    <source>
        <strain evidence="11 12">7G8</strain>
    </source>
</reference>
<feature type="domain" description="Plasmodium falciparum erythrocyte membrane protein-1 N-terminal segment" evidence="7">
    <location>
        <begin position="20"/>
        <end position="55"/>
    </location>
</feature>
<dbReference type="Gene3D" id="1.20.58.830">
    <property type="match status" value="6"/>
</dbReference>
<dbReference type="Gene3D" id="1.20.58.1930">
    <property type="match status" value="2"/>
</dbReference>
<accession>W7FVB8</accession>
<dbReference type="SUPFAM" id="SSF140924">
    <property type="entry name" value="Duffy binding domain-like"/>
    <property type="match status" value="8"/>
</dbReference>
<feature type="region of interest" description="Disordered" evidence="2">
    <location>
        <begin position="2829"/>
        <end position="2849"/>
    </location>
</feature>
<evidence type="ECO:0000259" key="8">
    <source>
        <dbReference type="Pfam" id="PF18562"/>
    </source>
</evidence>
<reference evidence="12" key="1">
    <citation type="submission" date="2007-11" db="EMBL/GenBank/DDBJ databases">
        <authorList>
            <consortium name="The Broad Institute Genome Sequencing Platform"/>
            <person name="Volkman S.K."/>
            <person name="Daily J.P."/>
            <person name="Sarr O."/>
            <person name="Ndiaye D."/>
            <person name="Ndir O."/>
            <person name="Mboup S."/>
            <person name="Lukens A."/>
            <person name="Stange-Thomann N."/>
            <person name="Mauceli E."/>
            <person name="Gnerre S."/>
            <person name="Jaffe D."/>
            <person name="Zainoun J."/>
            <person name="Wiegand R.C."/>
            <person name="Birren B."/>
            <person name="Galagan J."/>
            <person name="Lander E."/>
            <person name="Wirth D.F."/>
        </authorList>
    </citation>
    <scope>NUCLEOTIDE SEQUENCE [LARGE SCALE GENOMIC DNA]</scope>
    <source>
        <strain evidence="12">7G8</strain>
    </source>
</reference>
<dbReference type="Gene3D" id="1.20.1310.20">
    <property type="entry name" value="Duffy-antigen binding domain"/>
    <property type="match status" value="6"/>
</dbReference>
<dbReference type="FunFam" id="1.20.58.1930:FF:000002">
    <property type="entry name" value="Erythrocyte membrane protein 1, PfEMP1"/>
    <property type="match status" value="1"/>
</dbReference>
<feature type="domain" description="Duffy-antigen binding" evidence="5">
    <location>
        <begin position="2186"/>
        <end position="2346"/>
    </location>
</feature>
<dbReference type="InterPro" id="IPR049158">
    <property type="entry name" value="PfEMP1_CIDRalpha1_dom"/>
</dbReference>
<feature type="transmembrane region" description="Helical" evidence="3">
    <location>
        <begin position="3500"/>
        <end position="3522"/>
    </location>
</feature>
<feature type="coiled-coil region" evidence="1">
    <location>
        <begin position="370"/>
        <end position="401"/>
    </location>
</feature>
<dbReference type="FunFam" id="1.20.58.830:FF:000001">
    <property type="entry name" value="Erythrocyte membrane protein 1, PfEMP1"/>
    <property type="match status" value="1"/>
</dbReference>
<feature type="compositionally biased region" description="Acidic residues" evidence="2">
    <location>
        <begin position="3429"/>
        <end position="3453"/>
    </location>
</feature>
<keyword evidence="3" id="KW-1133">Transmembrane helix</keyword>
<feature type="compositionally biased region" description="Acidic residues" evidence="2">
    <location>
        <begin position="3461"/>
        <end position="3474"/>
    </location>
</feature>
<dbReference type="Pfam" id="PF18562">
    <property type="entry name" value="CIDR1_gamma"/>
    <property type="match status" value="1"/>
</dbReference>
<dbReference type="InterPro" id="IPR044932">
    <property type="entry name" value="PfEMP1_ATS_sf"/>
</dbReference>
<feature type="region of interest" description="Disordered" evidence="2">
    <location>
        <begin position="3350"/>
        <end position="3492"/>
    </location>
</feature>
<feature type="compositionally biased region" description="Basic and acidic residues" evidence="2">
    <location>
        <begin position="2883"/>
        <end position="2895"/>
    </location>
</feature>
<feature type="region of interest" description="Disordered" evidence="2">
    <location>
        <begin position="2872"/>
        <end position="2907"/>
    </location>
</feature>
<feature type="region of interest" description="Disordered" evidence="2">
    <location>
        <begin position="2614"/>
        <end position="2680"/>
    </location>
</feature>
<feature type="compositionally biased region" description="Basic and acidic residues" evidence="2">
    <location>
        <begin position="3407"/>
        <end position="3428"/>
    </location>
</feature>
<dbReference type="InterPro" id="IPR008602">
    <property type="entry name" value="Duffy-antigen-binding"/>
</dbReference>
<feature type="region of interest" description="Disordered" evidence="2">
    <location>
        <begin position="2497"/>
        <end position="2600"/>
    </location>
</feature>
<feature type="domain" description="Duffy-binding-like" evidence="4">
    <location>
        <begin position="3213"/>
        <end position="3356"/>
    </location>
</feature>
<dbReference type="InterPro" id="IPR029211">
    <property type="entry name" value="PfEMP1_ATS"/>
</dbReference>
<feature type="compositionally biased region" description="Polar residues" evidence="2">
    <location>
        <begin position="2026"/>
        <end position="2042"/>
    </location>
</feature>
<dbReference type="FunFam" id="1.20.58.1930:FF:000001">
    <property type="entry name" value="Erythrocyte membrane protein 1, PfEMP1"/>
    <property type="match status" value="1"/>
</dbReference>
<keyword evidence="3" id="KW-0812">Transmembrane</keyword>
<dbReference type="Pfam" id="PF15445">
    <property type="entry name" value="ATS"/>
    <property type="match status" value="1"/>
</dbReference>
<evidence type="ECO:0000259" key="6">
    <source>
        <dbReference type="Pfam" id="PF15445"/>
    </source>
</evidence>
<feature type="domain" description="Duffy-antigen binding" evidence="5">
    <location>
        <begin position="836"/>
        <end position="1013"/>
    </location>
</feature>
<sequence>MGGNSSKGAPTYYTNESEKSARNVLENFAKDIKGKASNDAKKKGISLKGYLRQAKFYHDFSKLYPNYRSPCDLNFWFHTNVWKRTPRERDPCYRRQPKNNPNLEGAVCTNSKIKGNENKIIDIGACAPYRRRNICDYNLEHLNERNVLNTHDLLGNVLVMAKREGESIVNSQANNGTLNVCTALARSFADIGDIVRGTDLFLGGPSQEKKKLEENLKKIFENIKNKNTKLSTLTLEKVREYWWALNRNDVWKALTCSAPYEAQYFIKSSDKKHSFSSEYCGHYKNGDPLTNLDYVPQFLRWFEEWSEEFCRLKKMKFKLAKGACRNDEQKLYCSHNGYDCTKPIEKRSSCSRESKCTDCLNKCIPYEYWLEKQQNEFKIQKEKYENEIKTYESDNDISNSNINNEYYEDFYKKLMETQYKTVEDFLKLLNEGKYCKGVLEGGKDIDFTMTGDKDAFYRSDYCQVCPDCVVKCDGKTCAEDTKDNNCRSKIIEDILRSEQTTEIDVLYSGNGEGVITEKLKDFCSNPNNDKGKNYKKWKCYNKNNDYNNCEMISSLYEDKNKPNVMLSVECFHSWAKNLLIDTIRWEHQLKNCINNTNVTDCKSKCNSNCECYEKWIKEKEKEWQKVKNVIGNKDETSHNYYDKLKDVFDRFLFPVRGALEEDEKVKWDQFTEDLKKKIDSSKKSAGTGNSQDAIEFLLDHLKDNASICKDNNTNEGCDPSVDPTQNPCAKPHGKKHATVKQIAQYYKRKAHVQLEERGGRRALKGDATRGTYNLGGQGNTLNGDICKITKNHTNDSRPNGERCTGKDKVKNGFRLKIGTPWTKIVQKKKKKSYKEVYLPPRRQHMCTSNLEYLETKDKPLNGAGNGGVDIVNHSFLGDVLLSAKFEADFIKKKYKYANTPESFKDNATICQAIRYIFADIGDIIKGTDLWEANPGEKNTQRNLQRIFGKIKEELPKDIKGKYTGTKHLKLRSDWWEANRAKVWEAMKCKTNGVDITCDSDHTPLDDYIPQRLRWMTEWAEWFCKMQSQEYEKLKVCEKCMDNGKCTQGDVDCGKCKPACENYKKFIKKWQPQWDKIRAKYKILYEHARVDIAANGGLNTSTAINDNEDKPVIEFLFELYKANGGKIGNPAVARATVNGISTDDTTPTVYSTPEGYIHQELPNVGCVSQKFFCNTNGNEDKYVFREKPKDHDEACGCNERNPKPPAPKPLPTPNPCVNGGDNTGVGKITSVKQVAEEMQKEVHEGMLERSVKEGDKGKSGNSCLVGNIKEAKFGKAAKSSDLDKGKICDLDEHKHTNAENSRGYRYEGPCTGKNQGRFNIGTEWSYKNDQNKKTHPEAYMPPRREHMCTSNLEHLDIRSKGLTGTNAGHSLLGDVLLAAKYEAENIKKLYQQNEGKKGLNDENDKATVCRAMKYSFADIGDIIRGKDLWDLPDFKKLEGYLVTIFEKIKDELKSKLNGKYNSDNDGNKYINLRKDWWEANRDQIWEAMKCKTTNGEFPCSNKEPTPIDDYIPQRLRWMTEWAEWYCKEQSRLYGELVEKCNGCRSGICEKECEDCRKKCKEYEEKIKPWREQWEKIKDKYKTLYDKATKTGEPITSGDSKDEKDVVDFFQKLHEKNSDNTIYATAAGYVHQELTKLDCNIQNVFCQKSDSDNKNYAFEPYPYDYKDKCNCKNDNPAKEKKKEYDDVCETVKEHIGNNNGTQAIEHCKPKTEGSYPGWNCTDKIKQEEKGACMPPRRIKLCVINLQHFNGTSKNDLREAFIKCAAAETFWLWHKYKEDTQKEKATHTADNDLNKGIIPDDFKRQMFYTFGDYRDLCLGKDMGSDVIQANQKIYAYFSKNTDPSNTKWWDENGAHIWEGMLCALSHASGNISNVETIKNNNTYANVKFSGDKTTTLEEFAKRPQFLRWMTEWSEHFCKKQSQEYNDLVNACQNCMSDKTCKQCSACTRKCKAYTKFVKEWEKDWETQRNKYSELYDKATQNGSSSPKASKDQDQHVIDYFKTLNSNGTTYSTAGKYVEKEGYIKDCHNSKQNNFDKNSSTGNNDNYAFKEYPHDHKTKCNCPETPPPLPPPPPPPRPPSGPPGDSGHDQRGRAEPGEDGVRPPVPVPQPAQEEGSTPKEEEETATEKEVPKGPPATPKDDVNVCEIVDGILNGKNENTTVGLCKKKDFGGKSYPDWQCDENSKLVTGNGECMPPRRIKLCLYFLAHQKEKRNLNKKEDLRKAFIKCAAAETFFSWYYFKKINDKANELDGNLKKGQIPPEFLRSMFYTFGDYKDICLDTDISAKTENGDITKAKSNIDRIIPKKSAKNPDEERKIWWDEIKNDVWKGMLCGLSHAVSNNDKATVQKTLTTKYPYHTIKFSGSNPPTLEEFAQRPQFLRWMTEWGEDFCKKRKEQVDILKGQCTKCDVSTDGSCERDVDGCKKCREACKKYQEWLEKWRENYDKQKQRYTQVKETLPYNNDKDVTISTHAYEYLSKKLTNIPCTNGITSANCEYKCMEGTSKQPKAKLPNGSTDDMPASLDDEPKEVSGKCTCPPTPPKSKPTGGGGVARSLPPADRKNDLPDSEEEDDADDEDKDEDVETAAKRPPQKEAEAPVETKKDDNVEKVCDIVKTALGGNLDEACNQKYSGNNSRLGWKCVTPSGNNTTTSGDQKATDSESERPPRQRRNADPAKASGTNQGSICVPPRRRKLYIGKIKKWAEENSALSSETPQGGTSSAGGKETPSDKLRTAFIESAAIETFFAWHKFKKDKEKKKPQDGAGAAALAQDVSPEVDPQKELQESGKIPEDFLRLMFYTLGDYRDICVGNTDVVIKGSSGDKEMQERESKIKDAINNYFSNNGNKQPPSGKPQDKRKTWWDANVESIWNAMVCALTYKENGAKGKPPQQDKQVKEKLWDDNTKKPKKNAGPESNIDYTYENVVLKEDKNSVPKSNDPLNNPKLTEFVVRPTYFRYLEEWGQNFCKERKKRLEKIEVECTKDGDGKTKKCSGDGLNCIETVPKNEEIFNDFFCSTCAIHCRSYRKWIERKKDEFTKQGNAYNEQKKYKTESESAKSKPDKISDSEFLQNLKKHGSIDLFLQKLGPCKNENGEDKKGDLYINFGDKDKAFKHTDYCDPCSQFKIKCENGKCTSGGINEKCDGKMDITAEDIKKINDSNNVFMLVSDESTAGFPQDLNDCDGADIFKGIRKDEWKCRNVCGVDICTLEKINNGKDEKYIIMKEFLKRWLEFFFEDYNRIKHKISHCIKNGKESKCICGCKKKCDCVEKWIEKKQEEWQKINSTYLKKYKPVDDGSNNLKSFLEQGIFESDKKKAIKPCDSLTKFESFCGLNGTESSKKSKDGKKTDIVECLLHKLEKEATSCPGKRSGQNPETECQESPSVGDDDDEPMEGENPVTQPNICPAQPPSEPVEAEETCEESPRQTDVKKEEEEKEEEKDKGDEEEEDEEEEEEEEEDDEEEEESDSDTYHDSYSETEEEDQNEDEAVPESLSHSEPQPKGLPREFPSTQLKNAMLFSTILWMVGIGFAAFTYFFLKKKPKSPVDLIRVLDVHKGDYEMPTLKSKNRYIPYRSGQYKGKTYIYMEGDSGDDDKYMFLSDTTDITSSESEYEEMDINDIYVPDSPKYKTLIEVVLEPSKRDTPSSDTPMNKFTDEEWNELKRDFISQYIQSESLDVPQYDVLKELPMNIGGNVLDDGINEKPFITSIHDRDLYSGEEYSYNIHMSTNTNNDIPISGTKDTYSGIDLINDSLSGEPIDIYDEVLKRKENELFGTNYKKNTSNNSVAKNTNNDPIMNQLDLLHKWLDRHRDMCEKWKSKEDILHKLNEQWNKDNNSGDIPNDNKMLNTDVSIQIDMDDGKPKKEFINMDTILDDMEDDIYYDVNDENPSVNDIPMDHNKVDVDVPKKVHVEMKILNNTSNGSLEQEFPISDVWNI</sequence>
<feature type="compositionally biased region" description="Pro residues" evidence="2">
    <location>
        <begin position="2060"/>
        <end position="2078"/>
    </location>
</feature>
<feature type="region of interest" description="Disordered" evidence="2">
    <location>
        <begin position="2697"/>
        <end position="2720"/>
    </location>
</feature>
<dbReference type="EMBL" id="KE123575">
    <property type="protein sequence ID" value="EUR82664.1"/>
    <property type="molecule type" value="Genomic_DNA"/>
</dbReference>
<feature type="region of interest" description="Disordered" evidence="2">
    <location>
        <begin position="1190"/>
        <end position="1209"/>
    </location>
</feature>
<feature type="compositionally biased region" description="Basic and acidic residues" evidence="2">
    <location>
        <begin position="2648"/>
        <end position="2665"/>
    </location>
</feature>
<evidence type="ECO:0000313" key="11">
    <source>
        <dbReference type="EMBL" id="EUR82664.1"/>
    </source>
</evidence>
<feature type="compositionally biased region" description="Polar residues" evidence="2">
    <location>
        <begin position="2699"/>
        <end position="2710"/>
    </location>
</feature>
<evidence type="ECO:0000256" key="3">
    <source>
        <dbReference type="SAM" id="Phobius"/>
    </source>
</evidence>
<feature type="compositionally biased region" description="Basic and acidic residues" evidence="2">
    <location>
        <begin position="2577"/>
        <end position="2600"/>
    </location>
</feature>
<dbReference type="Pfam" id="PF03011">
    <property type="entry name" value="PFEMP"/>
    <property type="match status" value="2"/>
</dbReference>
<feature type="domain" description="Duffy-binding-like" evidence="10">
    <location>
        <begin position="304"/>
        <end position="459"/>
    </location>
</feature>
<protein>
    <recommendedName>
        <fullName evidence="13">Erythrocyte membrane protein 1</fullName>
    </recommendedName>
</protein>
<evidence type="ECO:0000313" key="12">
    <source>
        <dbReference type="Proteomes" id="UP000030688"/>
    </source>
</evidence>
<dbReference type="Pfam" id="PF22672">
    <property type="entry name" value="DBL_C"/>
    <property type="match status" value="3"/>
</dbReference>
<dbReference type="VEuPathDB" id="PlasmoDB:Pf7G8_010005600"/>
<dbReference type="Pfam" id="PF15447">
    <property type="entry name" value="NTS"/>
    <property type="match status" value="1"/>
</dbReference>
<dbReference type="Proteomes" id="UP000030688">
    <property type="component" value="Unassembled WGS sequence"/>
</dbReference>
<dbReference type="Pfam" id="PF05424">
    <property type="entry name" value="Duffy_binding"/>
    <property type="match status" value="6"/>
</dbReference>
<dbReference type="GO" id="GO:0016020">
    <property type="term" value="C:membrane"/>
    <property type="evidence" value="ECO:0007669"/>
    <property type="project" value="InterPro"/>
</dbReference>
<dbReference type="InterPro" id="IPR029210">
    <property type="entry name" value="PfEMP1_NTS"/>
</dbReference>
<evidence type="ECO:0000259" key="10">
    <source>
        <dbReference type="Pfam" id="PF22672"/>
    </source>
</evidence>
<evidence type="ECO:0008006" key="13">
    <source>
        <dbReference type="Google" id="ProtNLM"/>
    </source>
</evidence>
<dbReference type="InterPro" id="IPR054595">
    <property type="entry name" value="DBL_C"/>
</dbReference>
<evidence type="ECO:0000259" key="9">
    <source>
        <dbReference type="Pfam" id="PF21807"/>
    </source>
</evidence>
<dbReference type="FunFam" id="1.10.1900.40:FF:000001">
    <property type="entry name" value="Erythrocyte membrane protein 1"/>
    <property type="match status" value="1"/>
</dbReference>